<dbReference type="Proteomes" id="UP000033710">
    <property type="component" value="Unassembled WGS sequence"/>
</dbReference>
<dbReference type="EMBL" id="AXCR01000007">
    <property type="protein sequence ID" value="KJR84279.1"/>
    <property type="molecule type" value="Genomic_DNA"/>
</dbReference>
<dbReference type="AlphaFoldDB" id="A0A0F2M5A2"/>
<sequence>MSSLFCCGSIQPYRPAYLLHQNMFVRFMAWAEYPRSTSPNEAPDALSNATSSIFVIQLAKQVNYGALESKRYFMPAGGDSTEFVEITEQALIQANFQKLNTYKNYKCDSHNKFFEVNVYQKDPTNRHHWRVNVARPAVNIDLNVG</sequence>
<name>A0A0F2M5A2_SPOSC</name>
<gene>
    <name evidence="1" type="ORF">SPSK_10915</name>
</gene>
<evidence type="ECO:0000313" key="2">
    <source>
        <dbReference type="Proteomes" id="UP000033710"/>
    </source>
</evidence>
<accession>A0A0F2M5A2</accession>
<proteinExistence type="predicted"/>
<evidence type="ECO:0000313" key="1">
    <source>
        <dbReference type="EMBL" id="KJR84279.1"/>
    </source>
</evidence>
<reference evidence="1 2" key="2">
    <citation type="journal article" date="2015" name="Eukaryot. Cell">
        <title>Asexual propagation of a virulent clone complex in a human and feline outbreak of sporotrichosis.</title>
        <authorList>
            <person name="Teixeira Mde M."/>
            <person name="Rodrigues A.M."/>
            <person name="Tsui C.K."/>
            <person name="de Almeida L.G."/>
            <person name="Van Diepeningen A.D."/>
            <person name="van den Ende B.G."/>
            <person name="Fernandes G.F."/>
            <person name="Kano R."/>
            <person name="Hamelin R.C."/>
            <person name="Lopes-Bezerra L.M."/>
            <person name="Vasconcelos A.T."/>
            <person name="de Hoog S."/>
            <person name="de Camargo Z.P."/>
            <person name="Felipe M.S."/>
        </authorList>
    </citation>
    <scope>NUCLEOTIDE SEQUENCE [LARGE SCALE GENOMIC DNA]</scope>
    <source>
        <strain evidence="1 2">1099-18</strain>
    </source>
</reference>
<dbReference type="GeneID" id="27672428"/>
<protein>
    <submittedName>
        <fullName evidence="1">Uncharacterized protein</fullName>
    </submittedName>
</protein>
<organism evidence="1 2">
    <name type="scientific">Sporothrix schenckii 1099-18</name>
    <dbReference type="NCBI Taxonomy" id="1397361"/>
    <lineage>
        <taxon>Eukaryota</taxon>
        <taxon>Fungi</taxon>
        <taxon>Dikarya</taxon>
        <taxon>Ascomycota</taxon>
        <taxon>Pezizomycotina</taxon>
        <taxon>Sordariomycetes</taxon>
        <taxon>Sordariomycetidae</taxon>
        <taxon>Ophiostomatales</taxon>
        <taxon>Ophiostomataceae</taxon>
        <taxon>Sporothrix</taxon>
    </lineage>
</organism>
<dbReference type="VEuPathDB" id="FungiDB:SPSK_10915"/>
<dbReference type="RefSeq" id="XP_016586955.1">
    <property type="nucleotide sequence ID" value="XM_016737151.1"/>
</dbReference>
<dbReference type="OrthoDB" id="10264507at2759"/>
<comment type="caution">
    <text evidence="1">The sequence shown here is derived from an EMBL/GenBank/DDBJ whole genome shotgun (WGS) entry which is preliminary data.</text>
</comment>
<dbReference type="KEGG" id="ssck:SPSK_10915"/>
<reference evidence="1 2" key="1">
    <citation type="journal article" date="2014" name="BMC Genomics">
        <title>Comparative genomics of the major fungal agents of human and animal Sporotrichosis: Sporothrix schenckii and Sporothrix brasiliensis.</title>
        <authorList>
            <person name="Teixeira M.M."/>
            <person name="de Almeida L.G."/>
            <person name="Kubitschek-Barreira P."/>
            <person name="Alves F.L."/>
            <person name="Kioshima E.S."/>
            <person name="Abadio A.K."/>
            <person name="Fernandes L."/>
            <person name="Derengowski L.S."/>
            <person name="Ferreira K.S."/>
            <person name="Souza R.C."/>
            <person name="Ruiz J.C."/>
            <person name="de Andrade N.C."/>
            <person name="Paes H.C."/>
            <person name="Nicola A.M."/>
            <person name="Albuquerque P."/>
            <person name="Gerber A.L."/>
            <person name="Martins V.P."/>
            <person name="Peconick L.D."/>
            <person name="Neto A.V."/>
            <person name="Chaucanez C.B."/>
            <person name="Silva P.A."/>
            <person name="Cunha O.L."/>
            <person name="de Oliveira F.F."/>
            <person name="dos Santos T.C."/>
            <person name="Barros A.L."/>
            <person name="Soares M.A."/>
            <person name="de Oliveira L.M."/>
            <person name="Marini M.M."/>
            <person name="Villalobos-Duno H."/>
            <person name="Cunha M.M."/>
            <person name="de Hoog S."/>
            <person name="da Silveira J.F."/>
            <person name="Henrissat B."/>
            <person name="Nino-Vega G.A."/>
            <person name="Cisalpino P.S."/>
            <person name="Mora-Montes H.M."/>
            <person name="Almeida S.R."/>
            <person name="Stajich J.E."/>
            <person name="Lopes-Bezerra L.M."/>
            <person name="Vasconcelos A.T."/>
            <person name="Felipe M.S."/>
        </authorList>
    </citation>
    <scope>NUCLEOTIDE SEQUENCE [LARGE SCALE GENOMIC DNA]</scope>
    <source>
        <strain evidence="1 2">1099-18</strain>
    </source>
</reference>